<dbReference type="NCBIfam" id="TIGR00252">
    <property type="entry name" value="YraN family protein"/>
    <property type="match status" value="1"/>
</dbReference>
<dbReference type="InterPro" id="IPR003509">
    <property type="entry name" value="UPF0102_YraN-like"/>
</dbReference>
<accession>A0A1V4I6P1</accession>
<name>A0A1V4I6P1_9FIRM</name>
<gene>
    <name evidence="3" type="ORF">CLOTH_14000</name>
</gene>
<keyword evidence="4" id="KW-1185">Reference proteome</keyword>
<dbReference type="Proteomes" id="UP000190140">
    <property type="component" value="Unassembled WGS sequence"/>
</dbReference>
<dbReference type="HAMAP" id="MF_00048">
    <property type="entry name" value="UPF0102"/>
    <property type="match status" value="1"/>
</dbReference>
<proteinExistence type="inferred from homology"/>
<dbReference type="EMBL" id="MZGW01000004">
    <property type="protein sequence ID" value="OPJ55641.1"/>
    <property type="molecule type" value="Genomic_DNA"/>
</dbReference>
<dbReference type="RefSeq" id="WP_079412446.1">
    <property type="nucleotide sequence ID" value="NZ_MZGW01000004.1"/>
</dbReference>
<sequence>MNNKEKGALGEQIASNYLSRCGFEIIERNYKTKCGEIDLIAKKEATISFVEVKSRNSLNYGYPCEGVNIKKQNKIKTVAKEYILRKNLKNFDYSFDIVEVYLKDKKINYMKNAF</sequence>
<dbReference type="InterPro" id="IPR011856">
    <property type="entry name" value="tRNA_endonuc-like_dom_sf"/>
</dbReference>
<dbReference type="STRING" id="29349.CLOTH_14000"/>
<organism evidence="3 4">
    <name type="scientific">Alkalithermobacter paradoxus</name>
    <dbReference type="NCBI Taxonomy" id="29349"/>
    <lineage>
        <taxon>Bacteria</taxon>
        <taxon>Bacillati</taxon>
        <taxon>Bacillota</taxon>
        <taxon>Clostridia</taxon>
        <taxon>Peptostreptococcales</taxon>
        <taxon>Tepidibacteraceae</taxon>
        <taxon>Alkalithermobacter</taxon>
    </lineage>
</organism>
<dbReference type="Gene3D" id="3.40.1350.10">
    <property type="match status" value="1"/>
</dbReference>
<dbReference type="PANTHER" id="PTHR34039:SF1">
    <property type="entry name" value="UPF0102 PROTEIN YRAN"/>
    <property type="match status" value="1"/>
</dbReference>
<dbReference type="SUPFAM" id="SSF52980">
    <property type="entry name" value="Restriction endonuclease-like"/>
    <property type="match status" value="1"/>
</dbReference>
<evidence type="ECO:0000256" key="1">
    <source>
        <dbReference type="ARBA" id="ARBA00006738"/>
    </source>
</evidence>
<dbReference type="InterPro" id="IPR011335">
    <property type="entry name" value="Restrct_endonuc-II-like"/>
</dbReference>
<dbReference type="CDD" id="cd20736">
    <property type="entry name" value="PoNe_Nuclease"/>
    <property type="match status" value="1"/>
</dbReference>
<dbReference type="GO" id="GO:0003676">
    <property type="term" value="F:nucleic acid binding"/>
    <property type="evidence" value="ECO:0007669"/>
    <property type="project" value="InterPro"/>
</dbReference>
<evidence type="ECO:0000313" key="4">
    <source>
        <dbReference type="Proteomes" id="UP000190140"/>
    </source>
</evidence>
<dbReference type="Pfam" id="PF02021">
    <property type="entry name" value="UPF0102"/>
    <property type="match status" value="1"/>
</dbReference>
<evidence type="ECO:0000256" key="2">
    <source>
        <dbReference type="HAMAP-Rule" id="MF_00048"/>
    </source>
</evidence>
<comment type="caution">
    <text evidence="3">The sequence shown here is derived from an EMBL/GenBank/DDBJ whole genome shotgun (WGS) entry which is preliminary data.</text>
</comment>
<protein>
    <recommendedName>
        <fullName evidence="2">UPF0102 protein CLOTH_14000</fullName>
    </recommendedName>
</protein>
<dbReference type="NCBIfam" id="NF009150">
    <property type="entry name" value="PRK12497.1-3"/>
    <property type="match status" value="1"/>
</dbReference>
<dbReference type="OrthoDB" id="9802516at2"/>
<evidence type="ECO:0000313" key="3">
    <source>
        <dbReference type="EMBL" id="OPJ55641.1"/>
    </source>
</evidence>
<comment type="similarity">
    <text evidence="1 2">Belongs to the UPF0102 family.</text>
</comment>
<dbReference type="PANTHER" id="PTHR34039">
    <property type="entry name" value="UPF0102 PROTEIN YRAN"/>
    <property type="match status" value="1"/>
</dbReference>
<dbReference type="AlphaFoldDB" id="A0A1V4I6P1"/>
<reference evidence="3 4" key="1">
    <citation type="submission" date="2017-03" db="EMBL/GenBank/DDBJ databases">
        <title>Genome sequence of Clostridium thermoalcaliphilum DSM 7309.</title>
        <authorList>
            <person name="Poehlein A."/>
            <person name="Daniel R."/>
        </authorList>
    </citation>
    <scope>NUCLEOTIDE SEQUENCE [LARGE SCALE GENOMIC DNA]</scope>
    <source>
        <strain evidence="3 4">DSM 7309</strain>
    </source>
</reference>